<dbReference type="SUPFAM" id="SSF69349">
    <property type="entry name" value="Phage fibre proteins"/>
    <property type="match status" value="1"/>
</dbReference>
<keyword evidence="1" id="KW-0677">Repeat</keyword>
<dbReference type="OrthoDB" id="2335122at2759"/>
<feature type="transmembrane region" description="Helical" evidence="3">
    <location>
        <begin position="1257"/>
        <end position="1277"/>
    </location>
</feature>
<evidence type="ECO:0000256" key="2">
    <source>
        <dbReference type="SAM" id="Coils"/>
    </source>
</evidence>
<dbReference type="EMBL" id="JEMT01028387">
    <property type="protein sequence ID" value="EXX54937.1"/>
    <property type="molecule type" value="Genomic_DNA"/>
</dbReference>
<dbReference type="PANTHER" id="PTHR10582">
    <property type="entry name" value="TRANSIENT RECEPTOR POTENTIAL ION CHANNEL PROTEIN"/>
    <property type="match status" value="1"/>
</dbReference>
<gene>
    <name evidence="4" type="ORF">RirG_229930</name>
</gene>
<feature type="transmembrane region" description="Helical" evidence="3">
    <location>
        <begin position="1149"/>
        <end position="1171"/>
    </location>
</feature>
<keyword evidence="3" id="KW-1133">Transmembrane helix</keyword>
<proteinExistence type="predicted"/>
<feature type="transmembrane region" description="Helical" evidence="3">
    <location>
        <begin position="1392"/>
        <end position="1417"/>
    </location>
</feature>
<keyword evidence="3" id="KW-0472">Membrane</keyword>
<feature type="transmembrane region" description="Helical" evidence="3">
    <location>
        <begin position="1361"/>
        <end position="1380"/>
    </location>
</feature>
<dbReference type="GO" id="GO:0098703">
    <property type="term" value="P:calcium ion import across plasma membrane"/>
    <property type="evidence" value="ECO:0007669"/>
    <property type="project" value="TreeGrafter"/>
</dbReference>
<evidence type="ECO:0000256" key="1">
    <source>
        <dbReference type="ARBA" id="ARBA00022737"/>
    </source>
</evidence>
<organism evidence="4 5">
    <name type="scientific">Rhizophagus irregularis (strain DAOM 197198w)</name>
    <name type="common">Glomus intraradices</name>
    <dbReference type="NCBI Taxonomy" id="1432141"/>
    <lineage>
        <taxon>Eukaryota</taxon>
        <taxon>Fungi</taxon>
        <taxon>Fungi incertae sedis</taxon>
        <taxon>Mucoromycota</taxon>
        <taxon>Glomeromycotina</taxon>
        <taxon>Glomeromycetes</taxon>
        <taxon>Glomerales</taxon>
        <taxon>Glomeraceae</taxon>
        <taxon>Rhizophagus</taxon>
    </lineage>
</organism>
<accession>A0A015ICQ6</accession>
<name>A0A015ICQ6_RHIIW</name>
<dbReference type="Proteomes" id="UP000022910">
    <property type="component" value="Unassembled WGS sequence"/>
</dbReference>
<feature type="transmembrane region" description="Helical" evidence="3">
    <location>
        <begin position="1088"/>
        <end position="1104"/>
    </location>
</feature>
<keyword evidence="3" id="KW-0812">Transmembrane</keyword>
<comment type="caution">
    <text evidence="4">The sequence shown here is derived from an EMBL/GenBank/DDBJ whole genome shotgun (WGS) entry which is preliminary data.</text>
</comment>
<dbReference type="InterPro" id="IPR024862">
    <property type="entry name" value="TRPV"/>
</dbReference>
<dbReference type="PANTHER" id="PTHR10582:SF2">
    <property type="entry name" value="INACTIVE"/>
    <property type="match status" value="1"/>
</dbReference>
<feature type="transmembrane region" description="Helical" evidence="3">
    <location>
        <begin position="1177"/>
        <end position="1197"/>
    </location>
</feature>
<dbReference type="HOGENOM" id="CLU_002898_1_0_1"/>
<evidence type="ECO:0008006" key="6">
    <source>
        <dbReference type="Google" id="ProtNLM"/>
    </source>
</evidence>
<feature type="coiled-coil region" evidence="2">
    <location>
        <begin position="1517"/>
        <end position="1548"/>
    </location>
</feature>
<protein>
    <recommendedName>
        <fullName evidence="6">Ion transport domain-containing protein</fullName>
    </recommendedName>
</protein>
<sequence length="1577" mass="185967">MSEIEKNVETKVSIEYEQQTREAIIIESEDKTNGGTIDAIKNYKIVRSIKSRKYSSKSVLSHDDDIIIKKEDFQIAISQSGRFVATFDTANLRIKILENTDRRPLSIPKVEDMDSNKSNIIGKTIVHFKIRDDFNIDKFYTEGFTPPLYKESREQKNVDITVDFSNDNDSYNDFEKDELIEEEKFRWSFDISNVCMNNNKHFIFVAVSRIDDEDLRGTTKETEKRGTTIIYPIELLENENENYTFVYNPKASHYQTRGISGICRFVESSDDNESSDPRIFVTDNKCFVLKKFVVLNFHGIHNFNCTDGFQLSRKFNYPNCIRRELDSLDSSEISDCMDILLSCVYDKYFLVEQYKNNVQLLEVYGLAKMKLETITKRVENSQDKLTRKYNRNIFSVSKNKLYLCFTRGIQSVKLYFLENGLESISKKFDDIEKIYSLEFIENDRKLLVIGSGAEDEENLKIIIWDMYNVGETEMIELDDFLTTKNISTRLARTSGNLLQIDDKGNITSILKKVDKLLEQKQLEEVEKSFPLPQPPDLSFFNGEKLDGGLDKRHTIYYDKITNPYFKPIVVEKEPWVLGDYDRQSYCLYQNKNGSVIETIQLIIGRSTVQIWHQINSDDKNIDKDELPNRGEPFLEYIWTNGIPVIQENPRRKLRIEMFEYGPNDGKMRDFYLKVYWYEKVSNEFESDVDEITKQENEENKMIAEDENKMIAEDENKMIAEDENKMIAEDENKMIAEDENKMIAEDENKMIAEDENKMIAEDENKMIAEDENKMIAEDENKMVAEDKKINEKKWNEERKERIIRRYEVLDKANAVKCACKALEYINRRTKFLVNYVKEHRCEEMVAYINRIIWRFIKYRPDDFKLLDVRHNVMKNLILGDCDHLIKFILFGNDDDDKKANKLHIPRNTFWKKRKYVDDDTESEEITNVMELAIYHCKGREIKDTIIVAYLLEYYSMHATDYAGWMSTVSKALPLLFKYHYDDYVKKLFRKECFANQNYLQDPYNIIPEEYLELRNLGAQFRAFEFNLKSDKCRWYDVTFKMLDYFRIKMFKFLGDLDNKDVEKQTLALRVVPLPEFTRNCIPQQNKSKKTIFLNVLLFLFVPRWYRIGRNEKNKLSPFSRVVQYENIGDIYDNPATEAIIDFRWQRARTFFFILFLRFLLYILCFGLVSWAYLDHSTVINVDFLIALIVVFYYLAVYLSATEIIQLIFHGPRKYFESIYNIFDIFSIILPVIVMSIMIGDFRYSDGFGGVEKTDTGLIALIAFAVFFLWIEGISYLRLIPNIAIYIYYVMIITKTVLPFILFNVIVILAFAHTMFILLTESKNIKTKDSTYSGTATNPLNGQEFNVEMKADFDPTDRNDNPFSYFPMAMVATYFWLNGDFVQRDSFDFWAVEVFSLIASVLLVTILQNMLIAFMGGVYEEAATKGRQALLRFRANQIANYEALYHIHFPPIERDPKYIYYIGQSKNFEKWCEDRKDDGAIYKGFEEKSTFTKFVFEEKDYDKFSIWVYDDDDDIEIEINNIKKMKKDLNDNIDNLLNKLNDQKRDDNAEKIDKKIKEIENINNINGTIELLIKKLNNL</sequence>
<evidence type="ECO:0000256" key="3">
    <source>
        <dbReference type="SAM" id="Phobius"/>
    </source>
</evidence>
<dbReference type="GO" id="GO:0005886">
    <property type="term" value="C:plasma membrane"/>
    <property type="evidence" value="ECO:0007669"/>
    <property type="project" value="TreeGrafter"/>
</dbReference>
<feature type="transmembrane region" description="Helical" evidence="3">
    <location>
        <begin position="1217"/>
        <end position="1237"/>
    </location>
</feature>
<feature type="transmembrane region" description="Helical" evidence="3">
    <location>
        <begin position="1284"/>
        <end position="1317"/>
    </location>
</feature>
<keyword evidence="5" id="KW-1185">Reference proteome</keyword>
<evidence type="ECO:0000313" key="4">
    <source>
        <dbReference type="EMBL" id="EXX54937.1"/>
    </source>
</evidence>
<reference evidence="4 5" key="1">
    <citation type="submission" date="2014-02" db="EMBL/GenBank/DDBJ databases">
        <title>Single nucleus genome sequencing reveals high similarity among nuclei of an endomycorrhizal fungus.</title>
        <authorList>
            <person name="Lin K."/>
            <person name="Geurts R."/>
            <person name="Zhang Z."/>
            <person name="Limpens E."/>
            <person name="Saunders D.G."/>
            <person name="Mu D."/>
            <person name="Pang E."/>
            <person name="Cao H."/>
            <person name="Cha H."/>
            <person name="Lin T."/>
            <person name="Zhou Q."/>
            <person name="Shang Y."/>
            <person name="Li Y."/>
            <person name="Ivanov S."/>
            <person name="Sharma T."/>
            <person name="Velzen R.V."/>
            <person name="Ruijter N.D."/>
            <person name="Aanen D.K."/>
            <person name="Win J."/>
            <person name="Kamoun S."/>
            <person name="Bisseling T."/>
            <person name="Huang S."/>
        </authorList>
    </citation>
    <scope>NUCLEOTIDE SEQUENCE [LARGE SCALE GENOMIC DNA]</scope>
    <source>
        <strain evidence="5">DAOM197198w</strain>
    </source>
</reference>
<dbReference type="STRING" id="1432141.A0A015ICQ6"/>
<keyword evidence="2" id="KW-0175">Coiled coil</keyword>
<evidence type="ECO:0000313" key="5">
    <source>
        <dbReference type="Proteomes" id="UP000022910"/>
    </source>
</evidence>
<dbReference type="GO" id="GO:0005216">
    <property type="term" value="F:monoatomic ion channel activity"/>
    <property type="evidence" value="ECO:0007669"/>
    <property type="project" value="InterPro"/>
</dbReference>